<evidence type="ECO:0000313" key="11">
    <source>
        <dbReference type="EMBL" id="RZS93709.1"/>
    </source>
</evidence>
<dbReference type="Proteomes" id="UP000292262">
    <property type="component" value="Unassembled WGS sequence"/>
</dbReference>
<evidence type="ECO:0000256" key="10">
    <source>
        <dbReference type="ARBA" id="ARBA00032441"/>
    </source>
</evidence>
<accession>A0A4V2F5R2</accession>
<dbReference type="GO" id="GO:0005524">
    <property type="term" value="F:ATP binding"/>
    <property type="evidence" value="ECO:0007669"/>
    <property type="project" value="UniProtKB-KW"/>
</dbReference>
<keyword evidence="9" id="KW-0460">Magnesium</keyword>
<keyword evidence="6" id="KW-0479">Metal-binding</keyword>
<reference evidence="11 12" key="1">
    <citation type="submission" date="2019-02" db="EMBL/GenBank/DDBJ databases">
        <title>Genomic Encyclopedia of Type Strains, Phase IV (KMG-IV): sequencing the most valuable type-strain genomes for metagenomic binning, comparative biology and taxonomic classification.</title>
        <authorList>
            <person name="Goeker M."/>
        </authorList>
    </citation>
    <scope>NUCLEOTIDE SEQUENCE [LARGE SCALE GENOMIC DNA]</scope>
    <source>
        <strain evidence="11 12">DSM 17196</strain>
    </source>
</reference>
<comment type="caution">
    <text evidence="11">The sequence shown here is derived from an EMBL/GenBank/DDBJ whole genome shotgun (WGS) entry which is preliminary data.</text>
</comment>
<keyword evidence="8" id="KW-0067">ATP-binding</keyword>
<keyword evidence="7" id="KW-0547">Nucleotide-binding</keyword>
<protein>
    <recommendedName>
        <fullName evidence="3">tRNA threonylcarbamoyladenosine biosynthesis protein TsaE</fullName>
    </recommendedName>
    <alternativeName>
        <fullName evidence="10">t(6)A37 threonylcarbamoyladenosine biosynthesis protein TsaE</fullName>
    </alternativeName>
</protein>
<keyword evidence="12" id="KW-1185">Reference proteome</keyword>
<dbReference type="Gene3D" id="3.40.50.300">
    <property type="entry name" value="P-loop containing nucleotide triphosphate hydrolases"/>
    <property type="match status" value="1"/>
</dbReference>
<dbReference type="GO" id="GO:0046872">
    <property type="term" value="F:metal ion binding"/>
    <property type="evidence" value="ECO:0007669"/>
    <property type="project" value="UniProtKB-KW"/>
</dbReference>
<evidence type="ECO:0000256" key="8">
    <source>
        <dbReference type="ARBA" id="ARBA00022840"/>
    </source>
</evidence>
<name>A0A4V2F5R2_9FLAO</name>
<dbReference type="GO" id="GO:0005737">
    <property type="term" value="C:cytoplasm"/>
    <property type="evidence" value="ECO:0007669"/>
    <property type="project" value="UniProtKB-SubCell"/>
</dbReference>
<dbReference type="PANTHER" id="PTHR33540">
    <property type="entry name" value="TRNA THREONYLCARBAMOYLADENOSINE BIOSYNTHESIS PROTEIN TSAE"/>
    <property type="match status" value="1"/>
</dbReference>
<dbReference type="AlphaFoldDB" id="A0A4V2F5R2"/>
<dbReference type="SUPFAM" id="SSF52540">
    <property type="entry name" value="P-loop containing nucleoside triphosphate hydrolases"/>
    <property type="match status" value="1"/>
</dbReference>
<dbReference type="OrthoDB" id="9815896at2"/>
<evidence type="ECO:0000256" key="1">
    <source>
        <dbReference type="ARBA" id="ARBA00004496"/>
    </source>
</evidence>
<evidence type="ECO:0000256" key="7">
    <source>
        <dbReference type="ARBA" id="ARBA00022741"/>
    </source>
</evidence>
<comment type="subcellular location">
    <subcellularLocation>
        <location evidence="1">Cytoplasm</location>
    </subcellularLocation>
</comment>
<keyword evidence="4" id="KW-0963">Cytoplasm</keyword>
<dbReference type="EMBL" id="SGXE01000002">
    <property type="protein sequence ID" value="RZS93709.1"/>
    <property type="molecule type" value="Genomic_DNA"/>
</dbReference>
<dbReference type="Pfam" id="PF02367">
    <property type="entry name" value="TsaE"/>
    <property type="match status" value="1"/>
</dbReference>
<evidence type="ECO:0000256" key="3">
    <source>
        <dbReference type="ARBA" id="ARBA00019010"/>
    </source>
</evidence>
<dbReference type="InterPro" id="IPR003442">
    <property type="entry name" value="T6A_TsaE"/>
</dbReference>
<evidence type="ECO:0000256" key="2">
    <source>
        <dbReference type="ARBA" id="ARBA00007599"/>
    </source>
</evidence>
<evidence type="ECO:0000313" key="12">
    <source>
        <dbReference type="Proteomes" id="UP000292262"/>
    </source>
</evidence>
<sequence>MEVRYSLEEVSTVAKKIIDYVPHKTLLFYGDMGTGKTTLIKEICKVLGVKEGVSSPTFSIVNEYSSDQGAIYHFDLYRMEDEEEAYQMGIEEYLDSGNWIFIEWPERLQTLKPQDATEIRITLSGQNLRNLEIR</sequence>
<evidence type="ECO:0000256" key="9">
    <source>
        <dbReference type="ARBA" id="ARBA00022842"/>
    </source>
</evidence>
<comment type="similarity">
    <text evidence="2">Belongs to the TsaE family.</text>
</comment>
<evidence type="ECO:0000256" key="6">
    <source>
        <dbReference type="ARBA" id="ARBA00022723"/>
    </source>
</evidence>
<proteinExistence type="inferred from homology"/>
<dbReference type="GO" id="GO:0002949">
    <property type="term" value="P:tRNA threonylcarbamoyladenosine modification"/>
    <property type="evidence" value="ECO:0007669"/>
    <property type="project" value="InterPro"/>
</dbReference>
<gene>
    <name evidence="11" type="ORF">EV197_2289</name>
</gene>
<dbReference type="RefSeq" id="WP_130286823.1">
    <property type="nucleotide sequence ID" value="NZ_SGXE01000002.1"/>
</dbReference>
<keyword evidence="5" id="KW-0819">tRNA processing</keyword>
<dbReference type="InterPro" id="IPR027417">
    <property type="entry name" value="P-loop_NTPase"/>
</dbReference>
<organism evidence="11 12">
    <name type="scientific">Aquimarina brevivitae</name>
    <dbReference type="NCBI Taxonomy" id="323412"/>
    <lineage>
        <taxon>Bacteria</taxon>
        <taxon>Pseudomonadati</taxon>
        <taxon>Bacteroidota</taxon>
        <taxon>Flavobacteriia</taxon>
        <taxon>Flavobacteriales</taxon>
        <taxon>Flavobacteriaceae</taxon>
        <taxon>Aquimarina</taxon>
    </lineage>
</organism>
<evidence type="ECO:0000256" key="4">
    <source>
        <dbReference type="ARBA" id="ARBA00022490"/>
    </source>
</evidence>
<evidence type="ECO:0000256" key="5">
    <source>
        <dbReference type="ARBA" id="ARBA00022694"/>
    </source>
</evidence>
<dbReference type="PANTHER" id="PTHR33540:SF2">
    <property type="entry name" value="TRNA THREONYLCARBAMOYLADENOSINE BIOSYNTHESIS PROTEIN TSAE"/>
    <property type="match status" value="1"/>
</dbReference>
<dbReference type="NCBIfam" id="TIGR00150">
    <property type="entry name" value="T6A_YjeE"/>
    <property type="match status" value="1"/>
</dbReference>